<comment type="caution">
    <text evidence="5">The sequence shown here is derived from an EMBL/GenBank/DDBJ whole genome shotgun (WGS) entry which is preliminary data.</text>
</comment>
<dbReference type="Pfam" id="PF01230">
    <property type="entry name" value="HIT"/>
    <property type="match status" value="1"/>
</dbReference>
<feature type="short sequence motif" description="Histidine triad motif" evidence="2 3">
    <location>
        <begin position="105"/>
        <end position="109"/>
    </location>
</feature>
<feature type="active site" description="Tele-AMP-histidine intermediate" evidence="1">
    <location>
        <position position="107"/>
    </location>
</feature>
<evidence type="ECO:0000256" key="2">
    <source>
        <dbReference type="PIRSR" id="PIRSR601310-3"/>
    </source>
</evidence>
<accession>A0A316ABH2</accession>
<dbReference type="AlphaFoldDB" id="A0A316ABH2"/>
<dbReference type="SUPFAM" id="SSF54197">
    <property type="entry name" value="HIT-like"/>
    <property type="match status" value="1"/>
</dbReference>
<dbReference type="RefSeq" id="WP_109773532.1">
    <property type="nucleotide sequence ID" value="NZ_QGDQ01000006.1"/>
</dbReference>
<dbReference type="GO" id="GO:0003824">
    <property type="term" value="F:catalytic activity"/>
    <property type="evidence" value="ECO:0007669"/>
    <property type="project" value="InterPro"/>
</dbReference>
<dbReference type="PROSITE" id="PS51084">
    <property type="entry name" value="HIT_2"/>
    <property type="match status" value="1"/>
</dbReference>
<keyword evidence="6" id="KW-1185">Reference proteome</keyword>
<evidence type="ECO:0000256" key="1">
    <source>
        <dbReference type="PIRSR" id="PIRSR601310-1"/>
    </source>
</evidence>
<dbReference type="PRINTS" id="PR00332">
    <property type="entry name" value="HISTRIAD"/>
</dbReference>
<dbReference type="InterPro" id="IPR011146">
    <property type="entry name" value="HIT-like"/>
</dbReference>
<name>A0A316ABH2_9ACTN</name>
<evidence type="ECO:0000313" key="5">
    <source>
        <dbReference type="EMBL" id="PWJ54598.1"/>
    </source>
</evidence>
<evidence type="ECO:0000259" key="4">
    <source>
        <dbReference type="PROSITE" id="PS51084"/>
    </source>
</evidence>
<dbReference type="Gene3D" id="3.30.428.10">
    <property type="entry name" value="HIT-like"/>
    <property type="match status" value="1"/>
</dbReference>
<dbReference type="PANTHER" id="PTHR46648">
    <property type="entry name" value="HIT FAMILY PROTEIN 1"/>
    <property type="match status" value="1"/>
</dbReference>
<dbReference type="InterPro" id="IPR001310">
    <property type="entry name" value="Histidine_triad_HIT"/>
</dbReference>
<gene>
    <name evidence="5" type="ORF">BXY45_10641</name>
</gene>
<dbReference type="OrthoDB" id="9784774at2"/>
<protein>
    <submittedName>
        <fullName evidence="5">Histidine triad (HIT) family protein</fullName>
    </submittedName>
</protein>
<reference evidence="5 6" key="1">
    <citation type="submission" date="2018-03" db="EMBL/GenBank/DDBJ databases">
        <title>Genomic Encyclopedia of Archaeal and Bacterial Type Strains, Phase II (KMG-II): from individual species to whole genera.</title>
        <authorList>
            <person name="Goeker M."/>
        </authorList>
    </citation>
    <scope>NUCLEOTIDE SEQUENCE [LARGE SCALE GENOMIC DNA]</scope>
    <source>
        <strain evidence="5 6">DSM 44889</strain>
    </source>
</reference>
<dbReference type="PANTHER" id="PTHR46648:SF1">
    <property type="entry name" value="ADENOSINE 5'-MONOPHOSPHORAMIDASE HNT1"/>
    <property type="match status" value="1"/>
</dbReference>
<feature type="domain" description="HIT" evidence="4">
    <location>
        <begin position="15"/>
        <end position="120"/>
    </location>
</feature>
<dbReference type="GO" id="GO:0009117">
    <property type="term" value="P:nucleotide metabolic process"/>
    <property type="evidence" value="ECO:0007669"/>
    <property type="project" value="TreeGrafter"/>
</dbReference>
<evidence type="ECO:0000256" key="3">
    <source>
        <dbReference type="PROSITE-ProRule" id="PRU00464"/>
    </source>
</evidence>
<dbReference type="InterPro" id="IPR036265">
    <property type="entry name" value="HIT-like_sf"/>
</dbReference>
<proteinExistence type="predicted"/>
<evidence type="ECO:0000313" key="6">
    <source>
        <dbReference type="Proteomes" id="UP000245469"/>
    </source>
</evidence>
<organism evidence="5 6">
    <name type="scientific">Quadrisphaera granulorum</name>
    <dbReference type="NCBI Taxonomy" id="317664"/>
    <lineage>
        <taxon>Bacteria</taxon>
        <taxon>Bacillati</taxon>
        <taxon>Actinomycetota</taxon>
        <taxon>Actinomycetes</taxon>
        <taxon>Kineosporiales</taxon>
        <taxon>Kineosporiaceae</taxon>
        <taxon>Quadrisphaera</taxon>
    </lineage>
</organism>
<dbReference type="Proteomes" id="UP000245469">
    <property type="component" value="Unassembled WGS sequence"/>
</dbReference>
<dbReference type="EMBL" id="QGDQ01000006">
    <property type="protein sequence ID" value="PWJ54598.1"/>
    <property type="molecule type" value="Genomic_DNA"/>
</dbReference>
<sequence length="148" mass="16128">MAQEFTPRGSDRPCAFCAIVRGEVAAEVVLRTDAVVAFLDAHPVFPGHVLLVPVVHVQTWDELPVEIAAEWLAASQALQRAVEAATGAEGALLLTNNVVSQSVPHVHFHVIPRRRGDGLRFFLGPRRRYAAGQAREVADSVRQHLAAR</sequence>